<keyword evidence="1" id="KW-0862">Zinc</keyword>
<dbReference type="GeneID" id="13401471"/>
<dbReference type="InterPro" id="IPR013083">
    <property type="entry name" value="Znf_RING/FYVE/PHD"/>
</dbReference>
<dbReference type="AlphaFoldDB" id="F9XQF9"/>
<dbReference type="STRING" id="336722.F9XQF9"/>
<keyword evidence="5" id="KW-1185">Reference proteome</keyword>
<keyword evidence="1" id="KW-0479">Metal-binding</keyword>
<dbReference type="PANTHER" id="PTHR22765:SF411">
    <property type="entry name" value="OS02G0248440 PROTEIN"/>
    <property type="match status" value="1"/>
</dbReference>
<name>F9XQF9_ZYMTI</name>
<dbReference type="KEGG" id="ztr:MYCGRDRAFT_97511"/>
<dbReference type="Gene3D" id="3.30.40.10">
    <property type="entry name" value="Zinc/RING finger domain, C3HC4 (zinc finger)"/>
    <property type="match status" value="1"/>
</dbReference>
<dbReference type="RefSeq" id="XP_003847689.1">
    <property type="nucleotide sequence ID" value="XM_003847641.1"/>
</dbReference>
<feature type="domain" description="RING-type" evidence="3">
    <location>
        <begin position="354"/>
        <end position="384"/>
    </location>
</feature>
<sequence length="472" mass="52493">MDRGTMARSNNYFAVLGQAALPVDGFNVSDAGSSSSHGTSPELEGSDRVSGEEEEEASDEDSDDESDTQSYEGSDEGSDGDSVQGSGFWLLRDGQTIEEFNLGFEREQQRRVRELEQLQAAPDYMRGSVDYCRVQIEILDVEADNIFLFKYITLEGIDRVGLFIREDYIHVMDILHRQMDLLQHAIDHGNGALIEFPPETPIFSTTANVAPASQTWQNRITMLQTYRQRLAHDGSLPLARPSATLILNAEERVHMDQILQRTIATTEWWFTHDESNAQTPELAQWDRDDAAITDSPWRHHPPVGGDYWQGILENIFANGPGVPRARRIPHLPASVAQETIQLEEADLVEDDDACGICQEEYKVGEERSTLPCGHRFHGSCITPWLDTYSTNGRSLQDGRQAFRGTGADVRVVGGASVLHPSSIQVVSTSPFPCSHAFLAHLQGFDDFSRPGLIPERSKGAGSSAFCYYKSPR</sequence>
<evidence type="ECO:0000313" key="4">
    <source>
        <dbReference type="EMBL" id="EGP82665.1"/>
    </source>
</evidence>
<reference evidence="4 5" key="1">
    <citation type="journal article" date="2011" name="PLoS Genet.">
        <title>Finished genome of the fungal wheat pathogen Mycosphaerella graminicola reveals dispensome structure, chromosome plasticity, and stealth pathogenesis.</title>
        <authorList>
            <person name="Goodwin S.B."/>
            <person name="Ben M'barek S."/>
            <person name="Dhillon B."/>
            <person name="Wittenberg A.H.J."/>
            <person name="Crane C.F."/>
            <person name="Hane J.K."/>
            <person name="Foster A.J."/>
            <person name="Van der Lee T.A.J."/>
            <person name="Grimwood J."/>
            <person name="Aerts A."/>
            <person name="Antoniw J."/>
            <person name="Bailey A."/>
            <person name="Bluhm B."/>
            <person name="Bowler J."/>
            <person name="Bristow J."/>
            <person name="van der Burgt A."/>
            <person name="Canto-Canche B."/>
            <person name="Churchill A.C.L."/>
            <person name="Conde-Ferraez L."/>
            <person name="Cools H.J."/>
            <person name="Coutinho P.M."/>
            <person name="Csukai M."/>
            <person name="Dehal P."/>
            <person name="De Wit P."/>
            <person name="Donzelli B."/>
            <person name="van de Geest H.C."/>
            <person name="van Ham R.C.H.J."/>
            <person name="Hammond-Kosack K.E."/>
            <person name="Henrissat B."/>
            <person name="Kilian A."/>
            <person name="Kobayashi A.K."/>
            <person name="Koopmann E."/>
            <person name="Kourmpetis Y."/>
            <person name="Kuzniar A."/>
            <person name="Lindquist E."/>
            <person name="Lombard V."/>
            <person name="Maliepaard C."/>
            <person name="Martins N."/>
            <person name="Mehrabi R."/>
            <person name="Nap J.P.H."/>
            <person name="Ponomarenko A."/>
            <person name="Rudd J.J."/>
            <person name="Salamov A."/>
            <person name="Schmutz J."/>
            <person name="Schouten H.J."/>
            <person name="Shapiro H."/>
            <person name="Stergiopoulos I."/>
            <person name="Torriani S.F.F."/>
            <person name="Tu H."/>
            <person name="de Vries R.P."/>
            <person name="Waalwijk C."/>
            <person name="Ware S.B."/>
            <person name="Wiebenga A."/>
            <person name="Zwiers L.-H."/>
            <person name="Oliver R.P."/>
            <person name="Grigoriev I.V."/>
            <person name="Kema G.H.J."/>
        </authorList>
    </citation>
    <scope>NUCLEOTIDE SEQUENCE [LARGE SCALE GENOMIC DNA]</scope>
    <source>
        <strain evidence="5">CBS 115943 / IPO323</strain>
    </source>
</reference>
<dbReference type="HOGENOM" id="CLU_578976_0_0_1"/>
<accession>F9XQF9</accession>
<dbReference type="SUPFAM" id="SSF57850">
    <property type="entry name" value="RING/U-box"/>
    <property type="match status" value="1"/>
</dbReference>
<evidence type="ECO:0000313" key="5">
    <source>
        <dbReference type="Proteomes" id="UP000008062"/>
    </source>
</evidence>
<dbReference type="OrthoDB" id="8062037at2759"/>
<organism evidence="4 5">
    <name type="scientific">Zymoseptoria tritici (strain CBS 115943 / IPO323)</name>
    <name type="common">Speckled leaf blotch fungus</name>
    <name type="synonym">Septoria tritici</name>
    <dbReference type="NCBI Taxonomy" id="336722"/>
    <lineage>
        <taxon>Eukaryota</taxon>
        <taxon>Fungi</taxon>
        <taxon>Dikarya</taxon>
        <taxon>Ascomycota</taxon>
        <taxon>Pezizomycotina</taxon>
        <taxon>Dothideomycetes</taxon>
        <taxon>Dothideomycetidae</taxon>
        <taxon>Mycosphaerellales</taxon>
        <taxon>Mycosphaerellaceae</taxon>
        <taxon>Zymoseptoria</taxon>
    </lineage>
</organism>
<feature type="compositionally biased region" description="Low complexity" evidence="2">
    <location>
        <begin position="29"/>
        <end position="40"/>
    </location>
</feature>
<evidence type="ECO:0000256" key="2">
    <source>
        <dbReference type="SAM" id="MobiDB-lite"/>
    </source>
</evidence>
<dbReference type="GO" id="GO:0006511">
    <property type="term" value="P:ubiquitin-dependent protein catabolic process"/>
    <property type="evidence" value="ECO:0007669"/>
    <property type="project" value="TreeGrafter"/>
</dbReference>
<dbReference type="Proteomes" id="UP000008062">
    <property type="component" value="Chromosome 13"/>
</dbReference>
<dbReference type="InterPro" id="IPR001841">
    <property type="entry name" value="Znf_RING"/>
</dbReference>
<dbReference type="GO" id="GO:0061630">
    <property type="term" value="F:ubiquitin protein ligase activity"/>
    <property type="evidence" value="ECO:0007669"/>
    <property type="project" value="TreeGrafter"/>
</dbReference>
<dbReference type="PROSITE" id="PS50089">
    <property type="entry name" value="ZF_RING_2"/>
    <property type="match status" value="1"/>
</dbReference>
<dbReference type="CDD" id="cd16454">
    <property type="entry name" value="RING-H2_PA-TM-RING"/>
    <property type="match status" value="1"/>
</dbReference>
<evidence type="ECO:0000259" key="3">
    <source>
        <dbReference type="PROSITE" id="PS50089"/>
    </source>
</evidence>
<gene>
    <name evidence="4" type="ORF">MYCGRDRAFT_97511</name>
</gene>
<feature type="compositionally biased region" description="Acidic residues" evidence="2">
    <location>
        <begin position="52"/>
        <end position="79"/>
    </location>
</feature>
<proteinExistence type="predicted"/>
<feature type="region of interest" description="Disordered" evidence="2">
    <location>
        <begin position="24"/>
        <end position="85"/>
    </location>
</feature>
<dbReference type="EMBL" id="CM001208">
    <property type="protein sequence ID" value="EGP82665.1"/>
    <property type="molecule type" value="Genomic_DNA"/>
</dbReference>
<dbReference type="InterPro" id="IPR051826">
    <property type="entry name" value="E3_ubiquitin-ligase_domain"/>
</dbReference>
<evidence type="ECO:0000256" key="1">
    <source>
        <dbReference type="PROSITE-ProRule" id="PRU00175"/>
    </source>
</evidence>
<keyword evidence="1" id="KW-0863">Zinc-finger</keyword>
<dbReference type="PANTHER" id="PTHR22765">
    <property type="entry name" value="RING FINGER AND PROTEASE ASSOCIATED DOMAIN-CONTAINING"/>
    <property type="match status" value="1"/>
</dbReference>
<protein>
    <recommendedName>
        <fullName evidence="3">RING-type domain-containing protein</fullName>
    </recommendedName>
</protein>
<dbReference type="Pfam" id="PF13639">
    <property type="entry name" value="zf-RING_2"/>
    <property type="match status" value="1"/>
</dbReference>
<dbReference type="GO" id="GO:0008270">
    <property type="term" value="F:zinc ion binding"/>
    <property type="evidence" value="ECO:0007669"/>
    <property type="project" value="UniProtKB-KW"/>
</dbReference>
<dbReference type="InParanoid" id="F9XQF9"/>